<protein>
    <submittedName>
        <fullName evidence="2">Uncharacterized protein</fullName>
    </submittedName>
</protein>
<dbReference type="AlphaFoldDB" id="A0A172Y6V6"/>
<feature type="transmembrane region" description="Helical" evidence="1">
    <location>
        <begin position="6"/>
        <end position="28"/>
    </location>
</feature>
<dbReference type="STRING" id="588932.DA69_08610"/>
<keyword evidence="1" id="KW-0812">Transmembrane</keyword>
<dbReference type="Proteomes" id="UP000077603">
    <property type="component" value="Chromosome"/>
</dbReference>
<sequence>MTSLSAGMLTLLLAGGVLLILGAAMFGGRLSVDARRRIELALALTFYPGVASLFLWRAATQDDWAVVVGSLIFAGLVVWNGVRIVRARLKRPDNTEAAS</sequence>
<organism evidence="2 3">
    <name type="scientific">Brevundimonas naejangsanensis</name>
    <dbReference type="NCBI Taxonomy" id="588932"/>
    <lineage>
        <taxon>Bacteria</taxon>
        <taxon>Pseudomonadati</taxon>
        <taxon>Pseudomonadota</taxon>
        <taxon>Alphaproteobacteria</taxon>
        <taxon>Caulobacterales</taxon>
        <taxon>Caulobacteraceae</taxon>
        <taxon>Brevundimonas</taxon>
    </lineage>
</organism>
<evidence type="ECO:0000256" key="1">
    <source>
        <dbReference type="SAM" id="Phobius"/>
    </source>
</evidence>
<dbReference type="KEGG" id="bne:DA69_08610"/>
<name>A0A172Y6V6_9CAUL</name>
<keyword evidence="1" id="KW-0472">Membrane</keyword>
<gene>
    <name evidence="2" type="ORF">DA69_08610</name>
</gene>
<keyword evidence="3" id="KW-1185">Reference proteome</keyword>
<evidence type="ECO:0000313" key="3">
    <source>
        <dbReference type="Proteomes" id="UP000077603"/>
    </source>
</evidence>
<feature type="transmembrane region" description="Helical" evidence="1">
    <location>
        <begin position="40"/>
        <end position="58"/>
    </location>
</feature>
<evidence type="ECO:0000313" key="2">
    <source>
        <dbReference type="EMBL" id="ANF54795.1"/>
    </source>
</evidence>
<keyword evidence="1" id="KW-1133">Transmembrane helix</keyword>
<proteinExistence type="predicted"/>
<reference evidence="2 3" key="1">
    <citation type="journal article" date="2014" name="Genome Announc.">
        <title>Genome Sequence of a Promising Hydrogen-Producing Facultative Anaerobic Bacterium, Brevundimonas naejangsanensis Strain B1.</title>
        <authorList>
            <person name="Su H."/>
            <person name="Zhang T."/>
            <person name="Bao M."/>
            <person name="Jiang Y."/>
            <person name="Wang Y."/>
            <person name="Tan T."/>
        </authorList>
    </citation>
    <scope>NUCLEOTIDE SEQUENCE [LARGE SCALE GENOMIC DNA]</scope>
    <source>
        <strain evidence="2 3">B1</strain>
    </source>
</reference>
<accession>A0A172Y6V6</accession>
<dbReference type="EMBL" id="CP015614">
    <property type="protein sequence ID" value="ANF54795.1"/>
    <property type="molecule type" value="Genomic_DNA"/>
</dbReference>
<feature type="transmembrane region" description="Helical" evidence="1">
    <location>
        <begin position="64"/>
        <end position="82"/>
    </location>
</feature>